<gene>
    <name evidence="6" type="ORF">AKJ09_08113</name>
</gene>
<organism evidence="6 7">
    <name type="scientific">Labilithrix luteola</name>
    <dbReference type="NCBI Taxonomy" id="1391654"/>
    <lineage>
        <taxon>Bacteria</taxon>
        <taxon>Pseudomonadati</taxon>
        <taxon>Myxococcota</taxon>
        <taxon>Polyangia</taxon>
        <taxon>Polyangiales</taxon>
        <taxon>Labilitrichaceae</taxon>
        <taxon>Labilithrix</taxon>
    </lineage>
</organism>
<dbReference type="PATRIC" id="fig|1391654.3.peg.8226"/>
<proteinExistence type="inferred from homology"/>
<dbReference type="EMBL" id="CP012333">
    <property type="protein sequence ID" value="AKV01450.1"/>
    <property type="molecule type" value="Genomic_DNA"/>
</dbReference>
<dbReference type="GO" id="GO:0003700">
    <property type="term" value="F:DNA-binding transcription factor activity"/>
    <property type="evidence" value="ECO:0007669"/>
    <property type="project" value="InterPro"/>
</dbReference>
<dbReference type="Pfam" id="PF00126">
    <property type="entry name" value="HTH_1"/>
    <property type="match status" value="1"/>
</dbReference>
<dbReference type="FunFam" id="1.10.10.10:FF:000001">
    <property type="entry name" value="LysR family transcriptional regulator"/>
    <property type="match status" value="1"/>
</dbReference>
<accession>A0A0K1Q7R4</accession>
<evidence type="ECO:0000256" key="2">
    <source>
        <dbReference type="ARBA" id="ARBA00023015"/>
    </source>
</evidence>
<dbReference type="PRINTS" id="PR00039">
    <property type="entry name" value="HTHLYSR"/>
</dbReference>
<keyword evidence="2" id="KW-0805">Transcription regulation</keyword>
<dbReference type="InterPro" id="IPR058163">
    <property type="entry name" value="LysR-type_TF_proteobact-type"/>
</dbReference>
<dbReference type="PANTHER" id="PTHR30537:SF5">
    <property type="entry name" value="HTH-TYPE TRANSCRIPTIONAL ACTIVATOR TTDR-RELATED"/>
    <property type="match status" value="1"/>
</dbReference>
<dbReference type="KEGG" id="llu:AKJ09_08113"/>
<dbReference type="SUPFAM" id="SSF46785">
    <property type="entry name" value="Winged helix' DNA-binding domain"/>
    <property type="match status" value="1"/>
</dbReference>
<dbReference type="AlphaFoldDB" id="A0A0K1Q7R4"/>
<evidence type="ECO:0000259" key="5">
    <source>
        <dbReference type="PROSITE" id="PS50931"/>
    </source>
</evidence>
<dbReference type="InterPro" id="IPR000847">
    <property type="entry name" value="LysR_HTH_N"/>
</dbReference>
<evidence type="ECO:0000313" key="6">
    <source>
        <dbReference type="EMBL" id="AKV01450.1"/>
    </source>
</evidence>
<dbReference type="Gene3D" id="1.10.10.10">
    <property type="entry name" value="Winged helix-like DNA-binding domain superfamily/Winged helix DNA-binding domain"/>
    <property type="match status" value="1"/>
</dbReference>
<evidence type="ECO:0000256" key="3">
    <source>
        <dbReference type="ARBA" id="ARBA00023125"/>
    </source>
</evidence>
<dbReference type="InterPro" id="IPR005119">
    <property type="entry name" value="LysR_subst-bd"/>
</dbReference>
<dbReference type="STRING" id="1391654.AKJ09_08113"/>
<dbReference type="SUPFAM" id="SSF53850">
    <property type="entry name" value="Periplasmic binding protein-like II"/>
    <property type="match status" value="1"/>
</dbReference>
<feature type="domain" description="HTH lysR-type" evidence="5">
    <location>
        <begin position="32"/>
        <end position="84"/>
    </location>
</feature>
<dbReference type="PROSITE" id="PS50931">
    <property type="entry name" value="HTH_LYSR"/>
    <property type="match status" value="1"/>
</dbReference>
<dbReference type="Proteomes" id="UP000064967">
    <property type="component" value="Chromosome"/>
</dbReference>
<dbReference type="InterPro" id="IPR036388">
    <property type="entry name" value="WH-like_DNA-bd_sf"/>
</dbReference>
<evidence type="ECO:0000256" key="4">
    <source>
        <dbReference type="ARBA" id="ARBA00023163"/>
    </source>
</evidence>
<dbReference type="InterPro" id="IPR036390">
    <property type="entry name" value="WH_DNA-bd_sf"/>
</dbReference>
<keyword evidence="7" id="KW-1185">Reference proteome</keyword>
<evidence type="ECO:0000313" key="7">
    <source>
        <dbReference type="Proteomes" id="UP000064967"/>
    </source>
</evidence>
<reference evidence="6 7" key="1">
    <citation type="submission" date="2015-08" db="EMBL/GenBank/DDBJ databases">
        <authorList>
            <person name="Babu N.S."/>
            <person name="Beckwith C.J."/>
            <person name="Beseler K.G."/>
            <person name="Brison A."/>
            <person name="Carone J.V."/>
            <person name="Caskin T.P."/>
            <person name="Diamond M."/>
            <person name="Durham M.E."/>
            <person name="Foxe J.M."/>
            <person name="Go M."/>
            <person name="Henderson B.A."/>
            <person name="Jones I.B."/>
            <person name="McGettigan J.A."/>
            <person name="Micheletti S.J."/>
            <person name="Nasrallah M.E."/>
            <person name="Ortiz D."/>
            <person name="Piller C.R."/>
            <person name="Privatt S.R."/>
            <person name="Schneider S.L."/>
            <person name="Sharp S."/>
            <person name="Smith T.C."/>
            <person name="Stanton J.D."/>
            <person name="Ullery H.E."/>
            <person name="Wilson R.J."/>
            <person name="Serrano M.G."/>
            <person name="Buck G."/>
            <person name="Lee V."/>
            <person name="Wang Y."/>
            <person name="Carvalho R."/>
            <person name="Voegtly L."/>
            <person name="Shi R."/>
            <person name="Duckworth R."/>
            <person name="Johnson A."/>
            <person name="Loviza R."/>
            <person name="Walstead R."/>
            <person name="Shah Z."/>
            <person name="Kiflezghi M."/>
            <person name="Wade K."/>
            <person name="Ball S.L."/>
            <person name="Bradley K.W."/>
            <person name="Asai D.J."/>
            <person name="Bowman C.A."/>
            <person name="Russell D.A."/>
            <person name="Pope W.H."/>
            <person name="Jacobs-Sera D."/>
            <person name="Hendrix R.W."/>
            <person name="Hatfull G.F."/>
        </authorList>
    </citation>
    <scope>NUCLEOTIDE SEQUENCE [LARGE SCALE GENOMIC DNA]</scope>
    <source>
        <strain evidence="6 7">DSM 27648</strain>
    </source>
</reference>
<comment type="similarity">
    <text evidence="1">Belongs to the LysR transcriptional regulatory family.</text>
</comment>
<dbReference type="Pfam" id="PF03466">
    <property type="entry name" value="LysR_substrate"/>
    <property type="match status" value="1"/>
</dbReference>
<keyword evidence="4" id="KW-0804">Transcription</keyword>
<protein>
    <submittedName>
        <fullName evidence="6">Transcriptional regulator, LysR family</fullName>
    </submittedName>
</protein>
<name>A0A0K1Q7R4_9BACT</name>
<dbReference type="CDD" id="cd08422">
    <property type="entry name" value="PBP2_CrgA_like"/>
    <property type="match status" value="1"/>
</dbReference>
<evidence type="ECO:0000256" key="1">
    <source>
        <dbReference type="ARBA" id="ARBA00009437"/>
    </source>
</evidence>
<dbReference type="GO" id="GO:0003677">
    <property type="term" value="F:DNA binding"/>
    <property type="evidence" value="ECO:0007669"/>
    <property type="project" value="UniProtKB-KW"/>
</dbReference>
<dbReference type="Gene3D" id="3.40.190.290">
    <property type="match status" value="1"/>
</dbReference>
<keyword evidence="3" id="KW-0238">DNA-binding</keyword>
<sequence length="327" mass="36150">MRLLRVVHGTRACGACSTRDVYCASMDRLGNIEAFVQTAETGSFNASAKRLGLTPSAVSRRVAQLERELGVALFHRTTRALSLSEDGRLFFGRCRSVLRELEDAAEAVQRSRARPAGRLRVDAPVVVGQLVLAPALPKLLARYPELDVELVLSNELTNLAAEGIDVVIRLGDLDDSSLLKRRLGIARMVCCAAPSYLERHGTPRTLKELERHDGVVFVRNGRPLPWRLRDEDGVRDVEVRARVRTDQGVLLRDLLVAGAGVGWLFDFIVDADLRAGRLVEVLADHAVAGRPIHALYLAHRNIPPKTRAFLDFAASLFERRDGSGNRR</sequence>
<dbReference type="PANTHER" id="PTHR30537">
    <property type="entry name" value="HTH-TYPE TRANSCRIPTIONAL REGULATOR"/>
    <property type="match status" value="1"/>
</dbReference>